<sequence length="387" mass="44825">MVYILNKCLFFTRSRWMRNLIYTCILVYLTLCFISIAPLVVKKTFRSVRNSRNSSLLLRVEPAEQQNFTCIWSAIEEREKCKPVCGPGFFGLYGMKRCHPLLDCVDIKKLKEKQDIGNSGYVKEVWQSHWKSFPVVIKNLRVFDLAGRIASPGYYRGIQLMRDFYKPSVILQLVGHCNETIVTELHPMLDARDLEKRLQEYPLYNNLKTRMQLCISFVDILRALHSGYDGKIYVQCDAGTLLKLAGQFLLTEDFHLVLSDVDSMEAIGLNGKTRKLIKCTVWGELKGYFPAPEQLWPYKGHFKASKMPLYDEKVEIWKIPDMCLYFLGDDASSLKLKQSLKPIHKRCKSRDPRKRPSAEEVHKAYVTIYHDILNRTNVSPSSQAKTM</sequence>
<dbReference type="AlphaFoldDB" id="A0A8B8AF93"/>
<dbReference type="InterPro" id="IPR039318">
    <property type="entry name" value="POMK"/>
</dbReference>
<dbReference type="OrthoDB" id="4062651at2759"/>
<evidence type="ECO:0000313" key="13">
    <source>
        <dbReference type="RefSeq" id="XP_022289846.1"/>
    </source>
</evidence>
<proteinExistence type="predicted"/>
<dbReference type="GO" id="GO:0019200">
    <property type="term" value="F:carbohydrate kinase activity"/>
    <property type="evidence" value="ECO:0007669"/>
    <property type="project" value="InterPro"/>
</dbReference>
<evidence type="ECO:0000256" key="3">
    <source>
        <dbReference type="ARBA" id="ARBA00022741"/>
    </source>
</evidence>
<evidence type="ECO:0000313" key="12">
    <source>
        <dbReference type="RefSeq" id="XP_022289845.1"/>
    </source>
</evidence>
<gene>
    <name evidence="11 12 13" type="primary">LOC111101602</name>
</gene>
<dbReference type="RefSeq" id="XP_022289846.1">
    <property type="nucleotide sequence ID" value="XM_022434138.1"/>
</dbReference>
<evidence type="ECO:0000256" key="9">
    <source>
        <dbReference type="SAM" id="Phobius"/>
    </source>
</evidence>
<dbReference type="Gene3D" id="1.10.510.10">
    <property type="entry name" value="Transferase(Phosphotransferase) domain 1"/>
    <property type="match status" value="1"/>
</dbReference>
<comment type="subcellular location">
    <subcellularLocation>
        <location evidence="8">Endomembrane system</location>
        <topology evidence="8">Single-pass membrane protein</topology>
    </subcellularLocation>
</comment>
<dbReference type="GO" id="GO:0006493">
    <property type="term" value="P:protein O-linked glycosylation"/>
    <property type="evidence" value="ECO:0007669"/>
    <property type="project" value="InterPro"/>
</dbReference>
<keyword evidence="1" id="KW-0808">Transferase</keyword>
<dbReference type="GO" id="GO:0005789">
    <property type="term" value="C:endoplasmic reticulum membrane"/>
    <property type="evidence" value="ECO:0007669"/>
    <property type="project" value="TreeGrafter"/>
</dbReference>
<dbReference type="PANTHER" id="PTHR22618:SF2">
    <property type="entry name" value="PROTEIN O-MANNOSE KINASE"/>
    <property type="match status" value="1"/>
</dbReference>
<name>A0A8B8AF93_CRAVI</name>
<dbReference type="RefSeq" id="XP_022289845.1">
    <property type="nucleotide sequence ID" value="XM_022434137.1"/>
</dbReference>
<evidence type="ECO:0000256" key="5">
    <source>
        <dbReference type="ARBA" id="ARBA00022840"/>
    </source>
</evidence>
<dbReference type="GeneID" id="111101602"/>
<dbReference type="SUPFAM" id="SSF56112">
    <property type="entry name" value="Protein kinase-like (PK-like)"/>
    <property type="match status" value="1"/>
</dbReference>
<keyword evidence="10" id="KW-1185">Reference proteome</keyword>
<feature type="transmembrane region" description="Helical" evidence="9">
    <location>
        <begin position="20"/>
        <end position="41"/>
    </location>
</feature>
<evidence type="ECO:0000256" key="2">
    <source>
        <dbReference type="ARBA" id="ARBA00022692"/>
    </source>
</evidence>
<accession>A0A8B8AF93</accession>
<evidence type="ECO:0000313" key="10">
    <source>
        <dbReference type="Proteomes" id="UP000694844"/>
    </source>
</evidence>
<evidence type="ECO:0000256" key="4">
    <source>
        <dbReference type="ARBA" id="ARBA00022777"/>
    </source>
</evidence>
<evidence type="ECO:0000256" key="6">
    <source>
        <dbReference type="ARBA" id="ARBA00022989"/>
    </source>
</evidence>
<keyword evidence="4" id="KW-0418">Kinase</keyword>
<organism evidence="10 12">
    <name type="scientific">Crassostrea virginica</name>
    <name type="common">Eastern oyster</name>
    <dbReference type="NCBI Taxonomy" id="6565"/>
    <lineage>
        <taxon>Eukaryota</taxon>
        <taxon>Metazoa</taxon>
        <taxon>Spiralia</taxon>
        <taxon>Lophotrochozoa</taxon>
        <taxon>Mollusca</taxon>
        <taxon>Bivalvia</taxon>
        <taxon>Autobranchia</taxon>
        <taxon>Pteriomorphia</taxon>
        <taxon>Ostreida</taxon>
        <taxon>Ostreoidea</taxon>
        <taxon>Ostreidae</taxon>
        <taxon>Crassostrea</taxon>
    </lineage>
</organism>
<evidence type="ECO:0000256" key="1">
    <source>
        <dbReference type="ARBA" id="ARBA00022679"/>
    </source>
</evidence>
<protein>
    <submittedName>
        <fullName evidence="11 12">Protein O-mannose kinase-like</fullName>
    </submittedName>
</protein>
<dbReference type="InterPro" id="IPR011009">
    <property type="entry name" value="Kinase-like_dom_sf"/>
</dbReference>
<reference evidence="11 12" key="1">
    <citation type="submission" date="2025-04" db="UniProtKB">
        <authorList>
            <consortium name="RefSeq"/>
        </authorList>
    </citation>
    <scope>IDENTIFICATION</scope>
    <source>
        <tissue evidence="11 12">Whole sample</tissue>
    </source>
</reference>
<dbReference type="GO" id="GO:0016773">
    <property type="term" value="F:phosphotransferase activity, alcohol group as acceptor"/>
    <property type="evidence" value="ECO:0007669"/>
    <property type="project" value="TreeGrafter"/>
</dbReference>
<keyword evidence="2 9" id="KW-0812">Transmembrane</keyword>
<keyword evidence="6 9" id="KW-1133">Transmembrane helix</keyword>
<keyword evidence="7 9" id="KW-0472">Membrane</keyword>
<dbReference type="PANTHER" id="PTHR22618">
    <property type="entry name" value="PROTEIN O-MANNOSE KINASE"/>
    <property type="match status" value="1"/>
</dbReference>
<keyword evidence="3" id="KW-0547">Nucleotide-binding</keyword>
<keyword evidence="5" id="KW-0067">ATP-binding</keyword>
<dbReference type="RefSeq" id="XP_022289844.1">
    <property type="nucleotide sequence ID" value="XM_022434136.1"/>
</dbReference>
<evidence type="ECO:0000256" key="7">
    <source>
        <dbReference type="ARBA" id="ARBA00023136"/>
    </source>
</evidence>
<dbReference type="KEGG" id="cvn:111101602"/>
<dbReference type="Proteomes" id="UP000694844">
    <property type="component" value="Chromosome 6"/>
</dbReference>
<dbReference type="GO" id="GO:0005524">
    <property type="term" value="F:ATP binding"/>
    <property type="evidence" value="ECO:0007669"/>
    <property type="project" value="UniProtKB-KW"/>
</dbReference>
<evidence type="ECO:0000313" key="11">
    <source>
        <dbReference type="RefSeq" id="XP_022289844.1"/>
    </source>
</evidence>
<evidence type="ECO:0000256" key="8">
    <source>
        <dbReference type="ARBA" id="ARBA00037847"/>
    </source>
</evidence>